<dbReference type="KEGG" id="paro:CUV01_02955"/>
<dbReference type="AlphaFoldDB" id="A0A2K9ELL0"/>
<dbReference type="OrthoDB" id="6140227at2"/>
<dbReference type="EMBL" id="CP025408">
    <property type="protein sequence ID" value="AUH32485.1"/>
    <property type="molecule type" value="Genomic_DNA"/>
</dbReference>
<proteinExistence type="predicted"/>
<gene>
    <name evidence="1" type="ORF">CUV01_02955</name>
</gene>
<evidence type="ECO:0000313" key="2">
    <source>
        <dbReference type="Proteomes" id="UP000233742"/>
    </source>
</evidence>
<sequence length="380" mass="42475">MSKNDRTGNLDADHRALDDDLTARAFIDQTRRIAATLREALVETVRDGLFTRTETEVIGGYLDALKASMDALAMKYLVANRIEGPLQRQLTIDIHESGFPVWQEIAQTAADAAQAGAELARTPDAVAIKDDMIRQIVSQLSIPTRLQYALSQRYYYETLAKGGLFWPQMHPQGYWLSGADGKRRRWLLHWAVYDSQLNVPVLYLMDVDDTGRRGLTDDPKRWPEVRAHLLAQSVAGLQLVTIAQGFDRDFDTLHPHRLRRITLGPAYSGGFTTQEGPIRRVLEDAGAPSGQDWAMAMTIEDLQSERATMESSGFFGVTERQIFRLDPLNQHGAGQGASSATRLLVLPQRPYQALAALDPPGFRNIRKYVPGPDGRVTSYR</sequence>
<reference evidence="1 2" key="1">
    <citation type="submission" date="2017-12" db="EMBL/GenBank/DDBJ databases">
        <authorList>
            <person name="Hurst M.R.H."/>
        </authorList>
    </citation>
    <scope>NUCLEOTIDE SEQUENCE [LARGE SCALE GENOMIC DNA]</scope>
    <source>
        <strain evidence="1 2">BM15</strain>
    </source>
</reference>
<evidence type="ECO:0000313" key="1">
    <source>
        <dbReference type="EMBL" id="AUH32485.1"/>
    </source>
</evidence>
<dbReference type="Proteomes" id="UP000233742">
    <property type="component" value="Chromosome"/>
</dbReference>
<keyword evidence="2" id="KW-1185">Reference proteome</keyword>
<name>A0A2K9ELL0_9RHOB</name>
<dbReference type="RefSeq" id="WP_101459160.1">
    <property type="nucleotide sequence ID" value="NZ_CP025408.1"/>
</dbReference>
<accession>A0A2K9ELL0</accession>
<protein>
    <submittedName>
        <fullName evidence="1">Uncharacterized protein</fullName>
    </submittedName>
</protein>
<organism evidence="1 2">
    <name type="scientific">Paracoccus tegillarcae</name>
    <dbReference type="NCBI Taxonomy" id="1529068"/>
    <lineage>
        <taxon>Bacteria</taxon>
        <taxon>Pseudomonadati</taxon>
        <taxon>Pseudomonadota</taxon>
        <taxon>Alphaproteobacteria</taxon>
        <taxon>Rhodobacterales</taxon>
        <taxon>Paracoccaceae</taxon>
        <taxon>Paracoccus</taxon>
    </lineage>
</organism>